<dbReference type="InterPro" id="IPR034032">
    <property type="entry name" value="Zn_MMP-like_bac"/>
</dbReference>
<evidence type="ECO:0000256" key="2">
    <source>
        <dbReference type="SAM" id="SignalP"/>
    </source>
</evidence>
<evidence type="ECO:0000259" key="3">
    <source>
        <dbReference type="Pfam" id="PF16313"/>
    </source>
</evidence>
<dbReference type="KEGG" id="tpol:Mal48_31730"/>
<dbReference type="CDD" id="cd04276">
    <property type="entry name" value="ZnMc_MMP_like_2"/>
    <property type="match status" value="1"/>
</dbReference>
<keyword evidence="2" id="KW-0732">Signal</keyword>
<evidence type="ECO:0000256" key="1">
    <source>
        <dbReference type="SAM" id="MobiDB-lite"/>
    </source>
</evidence>
<evidence type="ECO:0008006" key="7">
    <source>
        <dbReference type="Google" id="ProtNLM"/>
    </source>
</evidence>
<dbReference type="Proteomes" id="UP000315724">
    <property type="component" value="Chromosome"/>
</dbReference>
<keyword evidence="6" id="KW-1185">Reference proteome</keyword>
<dbReference type="InterPro" id="IPR032534">
    <property type="entry name" value="EcxA_zinc-bd"/>
</dbReference>
<gene>
    <name evidence="5" type="ORF">Mal48_31730</name>
</gene>
<dbReference type="PROSITE" id="PS51257">
    <property type="entry name" value="PROKAR_LIPOPROTEIN"/>
    <property type="match status" value="1"/>
</dbReference>
<feature type="chain" id="PRO_5021995140" description="DUF5117 domain-containing protein" evidence="2">
    <location>
        <begin position="25"/>
        <end position="864"/>
    </location>
</feature>
<dbReference type="PANTHER" id="PTHR38478:SF1">
    <property type="entry name" value="ZINC DEPENDENT METALLOPROTEASE DOMAIN LIPOPROTEIN"/>
    <property type="match status" value="1"/>
</dbReference>
<evidence type="ECO:0000313" key="5">
    <source>
        <dbReference type="EMBL" id="QDT33917.1"/>
    </source>
</evidence>
<feature type="domain" description="DUF5117" evidence="4">
    <location>
        <begin position="98"/>
        <end position="274"/>
    </location>
</feature>
<dbReference type="GO" id="GO:0008237">
    <property type="term" value="F:metallopeptidase activity"/>
    <property type="evidence" value="ECO:0007669"/>
    <property type="project" value="InterPro"/>
</dbReference>
<dbReference type="EMBL" id="CP036267">
    <property type="protein sequence ID" value="QDT33917.1"/>
    <property type="molecule type" value="Genomic_DNA"/>
</dbReference>
<dbReference type="InterPro" id="IPR024079">
    <property type="entry name" value="MetalloPept_cat_dom_sf"/>
</dbReference>
<dbReference type="Pfam" id="PF17148">
    <property type="entry name" value="DUF5117"/>
    <property type="match status" value="1"/>
</dbReference>
<dbReference type="OrthoDB" id="9776599at2"/>
<organism evidence="5 6">
    <name type="scientific">Thalassoglobus polymorphus</name>
    <dbReference type="NCBI Taxonomy" id="2527994"/>
    <lineage>
        <taxon>Bacteria</taxon>
        <taxon>Pseudomonadati</taxon>
        <taxon>Planctomycetota</taxon>
        <taxon>Planctomycetia</taxon>
        <taxon>Planctomycetales</taxon>
        <taxon>Planctomycetaceae</taxon>
        <taxon>Thalassoglobus</taxon>
    </lineage>
</organism>
<accession>A0A517QQK5</accession>
<sequence precursor="true">MDLRRIFLPVLTLGVFFACTQLSAQETKKPSKFEELIKKKTKLSGMWTVYHNDQQLLVELSPTALKQEYIVLPSIFKGISKGSVLGGMSWGFGDDVIYGFKATEEKLFIYQRNVRYTAKANSPEASAVKLAYSDSILHALPVLTKSPSGGILVDMTRVFMNDDQEVGRSIGSGFRLMTDRSTFSKIKQFPKNLELQLNAVYAGTGSIDTVPNTKGVQVGVHFSISVLPPVGSNGYKPRVADDRVGYFLTAIKDFSDKDDPEHFKRYINRWDLQKLDSSIDLSPPKKPIRFYMENTVPVYLRPTVEAGILEWNKAFEKLGYAGAIRVDQQPVDPNFDPESIEYNTFRWITAEAGFAMGPSRVDPRTGQILDADIIFDASFLNSWNHRWEIFRPEETAMFSGLHVPKDHSSNSLEHEHGPFCQIGHAKQYQTAFAAAVFLANGAAKTEALPEEFVHQGLKEVVMHEVGHTLGLRHNFKASTWKTLEEIADPEADINVATVASVMDYSPANVVVDKKEQGIYYSQTIGPYDYWAIEYGYKPIKSNEAKELKEIASRSGEPALNYSTDEDTRSFDPDPTSNRFDLGQDPLVYARRQMKQSMELIPKVVENTVHEGDGYQRARQAFVLLFNEYWRATTFAARYPGGLYVNRDHKGDKDARPPFVVVPAEKQREAMKLLAESAFAPPEINGELLNSLSVSRWNHWGVASVSRLDYPIHDDMLSMQDMILGRVLSSLKLDRILDNEFKTDEDDAYTLAEHLRLIVDSVFAELNQKKEAEYTVKEPMISSFRRNLQRSALNRLGNIVSRGSGAPSDARTLTRMHLIDLKKKSTNVLKNKKIKLDDYSKAHLQDLIAVIDRVLTAELSLPSVY</sequence>
<dbReference type="PANTHER" id="PTHR38478">
    <property type="entry name" value="PEPTIDASE M1A AND M12B"/>
    <property type="match status" value="1"/>
</dbReference>
<dbReference type="AlphaFoldDB" id="A0A517QQK5"/>
<dbReference type="InterPro" id="IPR033413">
    <property type="entry name" value="DUF5117"/>
</dbReference>
<dbReference type="Gene3D" id="3.40.390.10">
    <property type="entry name" value="Collagenase (Catalytic Domain)"/>
    <property type="match status" value="1"/>
</dbReference>
<dbReference type="RefSeq" id="WP_145200993.1">
    <property type="nucleotide sequence ID" value="NZ_CP036267.1"/>
</dbReference>
<name>A0A517QQK5_9PLAN</name>
<dbReference type="SUPFAM" id="SSF55486">
    <property type="entry name" value="Metalloproteases ('zincins'), catalytic domain"/>
    <property type="match status" value="1"/>
</dbReference>
<evidence type="ECO:0000259" key="4">
    <source>
        <dbReference type="Pfam" id="PF17148"/>
    </source>
</evidence>
<feature type="region of interest" description="Disordered" evidence="1">
    <location>
        <begin position="557"/>
        <end position="576"/>
    </location>
</feature>
<feature type="domain" description="EcxA zinc-binding" evidence="3">
    <location>
        <begin position="447"/>
        <end position="768"/>
    </location>
</feature>
<feature type="signal peptide" evidence="2">
    <location>
        <begin position="1"/>
        <end position="24"/>
    </location>
</feature>
<evidence type="ECO:0000313" key="6">
    <source>
        <dbReference type="Proteomes" id="UP000315724"/>
    </source>
</evidence>
<dbReference type="Pfam" id="PF16313">
    <property type="entry name" value="DUF4953"/>
    <property type="match status" value="1"/>
</dbReference>
<proteinExistence type="predicted"/>
<reference evidence="5 6" key="1">
    <citation type="submission" date="2019-02" db="EMBL/GenBank/DDBJ databases">
        <title>Deep-cultivation of Planctomycetes and their phenomic and genomic characterization uncovers novel biology.</title>
        <authorList>
            <person name="Wiegand S."/>
            <person name="Jogler M."/>
            <person name="Boedeker C."/>
            <person name="Pinto D."/>
            <person name="Vollmers J."/>
            <person name="Rivas-Marin E."/>
            <person name="Kohn T."/>
            <person name="Peeters S.H."/>
            <person name="Heuer A."/>
            <person name="Rast P."/>
            <person name="Oberbeckmann S."/>
            <person name="Bunk B."/>
            <person name="Jeske O."/>
            <person name="Meyerdierks A."/>
            <person name="Storesund J.E."/>
            <person name="Kallscheuer N."/>
            <person name="Luecker S."/>
            <person name="Lage O.M."/>
            <person name="Pohl T."/>
            <person name="Merkel B.J."/>
            <person name="Hornburger P."/>
            <person name="Mueller R.-W."/>
            <person name="Bruemmer F."/>
            <person name="Labrenz M."/>
            <person name="Spormann A.M."/>
            <person name="Op den Camp H."/>
            <person name="Overmann J."/>
            <person name="Amann R."/>
            <person name="Jetten M.S.M."/>
            <person name="Mascher T."/>
            <person name="Medema M.H."/>
            <person name="Devos D.P."/>
            <person name="Kaster A.-K."/>
            <person name="Ovreas L."/>
            <person name="Rohde M."/>
            <person name="Galperin M.Y."/>
            <person name="Jogler C."/>
        </authorList>
    </citation>
    <scope>NUCLEOTIDE SEQUENCE [LARGE SCALE GENOMIC DNA]</scope>
    <source>
        <strain evidence="5 6">Mal48</strain>
    </source>
</reference>
<protein>
    <recommendedName>
        <fullName evidence="7">DUF5117 domain-containing protein</fullName>
    </recommendedName>
</protein>